<dbReference type="InterPro" id="IPR010610">
    <property type="entry name" value="EryCIII-like_C"/>
</dbReference>
<dbReference type="EMBL" id="CP163440">
    <property type="protein sequence ID" value="XDQ63277.1"/>
    <property type="molecule type" value="Genomic_DNA"/>
</dbReference>
<dbReference type="FunFam" id="3.40.50.2000:FF:000072">
    <property type="entry name" value="Glycosyl transferase"/>
    <property type="match status" value="1"/>
</dbReference>
<name>A0AB39SA15_9ACTN</name>
<dbReference type="SUPFAM" id="SSF53756">
    <property type="entry name" value="UDP-Glycosyltransferase/glycogen phosphorylase"/>
    <property type="match status" value="1"/>
</dbReference>
<dbReference type="InterPro" id="IPR030953">
    <property type="entry name" value="Glycosyl_450act"/>
</dbReference>
<dbReference type="PANTHER" id="PTHR48050">
    <property type="entry name" value="STEROL 3-BETA-GLUCOSYLTRANSFERASE"/>
    <property type="match status" value="1"/>
</dbReference>
<evidence type="ECO:0000259" key="5">
    <source>
        <dbReference type="Pfam" id="PF06722"/>
    </source>
</evidence>
<dbReference type="NCBIfam" id="TIGR04516">
    <property type="entry name" value="glycosyl_450act"/>
    <property type="match status" value="1"/>
</dbReference>
<dbReference type="Pfam" id="PF21036">
    <property type="entry name" value="EryCIII-like_N"/>
    <property type="match status" value="1"/>
</dbReference>
<reference evidence="7" key="1">
    <citation type="submission" date="2024-07" db="EMBL/GenBank/DDBJ databases">
        <authorList>
            <person name="Yu S.T."/>
        </authorList>
    </citation>
    <scope>NUCLEOTIDE SEQUENCE</scope>
    <source>
        <strain evidence="7">R35</strain>
    </source>
</reference>
<keyword evidence="2" id="KW-0328">Glycosyltransferase</keyword>
<dbReference type="GO" id="GO:0017000">
    <property type="term" value="P:antibiotic biosynthetic process"/>
    <property type="evidence" value="ECO:0007669"/>
    <property type="project" value="UniProtKB-KW"/>
</dbReference>
<evidence type="ECO:0000256" key="4">
    <source>
        <dbReference type="ARBA" id="ARBA00023194"/>
    </source>
</evidence>
<proteinExistence type="inferred from homology"/>
<dbReference type="GO" id="GO:0016758">
    <property type="term" value="F:hexosyltransferase activity"/>
    <property type="evidence" value="ECO:0007669"/>
    <property type="project" value="UniProtKB-ARBA"/>
</dbReference>
<dbReference type="RefSeq" id="WP_369260121.1">
    <property type="nucleotide sequence ID" value="NZ_CP163440.1"/>
</dbReference>
<evidence type="ECO:0000256" key="3">
    <source>
        <dbReference type="ARBA" id="ARBA00022679"/>
    </source>
</evidence>
<dbReference type="PANTHER" id="PTHR48050:SF13">
    <property type="entry name" value="STEROL 3-BETA-GLUCOSYLTRANSFERASE UGT80A2"/>
    <property type="match status" value="1"/>
</dbReference>
<sequence>MRVLITTMPAPTHLTPNVPLAWALHNAGHEVRVVSHPSMVEHITSAGLTAVPAGENVNIPAAVQATAQDERLERITEALGLGTGPDDADKRGHIRNFVLAAFTLYYSQEAVGAGGRAFTDDLIAHARAWQPDLVLWDPLVLASPIAARACGAAHARVLWGLDRTGWLRRRFLDQLADPASGLDEDLIRQVMQPTLDRLGHEFDEELLTGQWTIDLMPPRLAAAEATGLRTIHLRRVPYAGPATVPDWLSTPPERPRICLTLGASGRTFFQENHGISIAALLEMLGDLDVEVVATFNSVQLDKAGTVPANVRTVDYIPLGQLLPTCSAIIHHGGGGTYAAAAAHKVPQIVIPKHFGDFLDNARYVAERGAGVLVDRETTTMDELKKQILQVLTEPSFQDGAADLYEEALGTPGPNEIVPVLERLAREHRSRTAPVA</sequence>
<evidence type="ECO:0000256" key="2">
    <source>
        <dbReference type="ARBA" id="ARBA00022676"/>
    </source>
</evidence>
<dbReference type="Gene3D" id="3.40.50.2000">
    <property type="entry name" value="Glycogen Phosphorylase B"/>
    <property type="match status" value="2"/>
</dbReference>
<evidence type="ECO:0000256" key="1">
    <source>
        <dbReference type="ARBA" id="ARBA00006962"/>
    </source>
</evidence>
<dbReference type="InterPro" id="IPR050426">
    <property type="entry name" value="Glycosyltransferase_28"/>
</dbReference>
<dbReference type="InterPro" id="IPR048284">
    <property type="entry name" value="EryCIII-like_N"/>
</dbReference>
<dbReference type="GO" id="GO:0008194">
    <property type="term" value="F:UDP-glycosyltransferase activity"/>
    <property type="evidence" value="ECO:0007669"/>
    <property type="project" value="InterPro"/>
</dbReference>
<dbReference type="CDD" id="cd03784">
    <property type="entry name" value="GT1_Gtf-like"/>
    <property type="match status" value="1"/>
</dbReference>
<feature type="domain" description="Erythromycin biosynthesis protein CIII-like C-terminal" evidence="5">
    <location>
        <begin position="279"/>
        <end position="423"/>
    </location>
</feature>
<gene>
    <name evidence="7" type="ORF">AB5J50_21985</name>
</gene>
<dbReference type="AlphaFoldDB" id="A0AB39SA15"/>
<feature type="domain" description="Erythromycin biosynthesis protein CIII-like N-terminal" evidence="6">
    <location>
        <begin position="22"/>
        <end position="262"/>
    </location>
</feature>
<protein>
    <submittedName>
        <fullName evidence="7">Activator-dependent family glycosyltransferase</fullName>
    </submittedName>
</protein>
<dbReference type="Pfam" id="PF06722">
    <property type="entry name" value="EryCIII-like_C"/>
    <property type="match status" value="1"/>
</dbReference>
<keyword evidence="4" id="KW-0045">Antibiotic biosynthesis</keyword>
<evidence type="ECO:0000259" key="6">
    <source>
        <dbReference type="Pfam" id="PF21036"/>
    </source>
</evidence>
<dbReference type="InterPro" id="IPR002213">
    <property type="entry name" value="UDP_glucos_trans"/>
</dbReference>
<accession>A0AB39SA15</accession>
<comment type="similarity">
    <text evidence="1">Belongs to the glycosyltransferase 28 family.</text>
</comment>
<organism evidence="7">
    <name type="scientific">Streptomyces sp. R35</name>
    <dbReference type="NCBI Taxonomy" id="3238630"/>
    <lineage>
        <taxon>Bacteria</taxon>
        <taxon>Bacillati</taxon>
        <taxon>Actinomycetota</taxon>
        <taxon>Actinomycetes</taxon>
        <taxon>Kitasatosporales</taxon>
        <taxon>Streptomycetaceae</taxon>
        <taxon>Streptomyces</taxon>
    </lineage>
</organism>
<keyword evidence="3" id="KW-0808">Transferase</keyword>
<evidence type="ECO:0000313" key="7">
    <source>
        <dbReference type="EMBL" id="XDQ63277.1"/>
    </source>
</evidence>